<sequence>MTYTKVEYHCRIGGFHRHVVHVETNARWRSAPKSKQLKMEDNMRNGISEYSNAKCWCQINGFPNESRVQFTTTKENTNDSAFLILLRLNSKEKGPARSLGNLCSSSTYSHQETQCLFVETLMVPALINEWF</sequence>
<keyword evidence="2" id="KW-1185">Reference proteome</keyword>
<gene>
    <name evidence="1" type="ORF">Csa_5G177070</name>
</gene>
<reference evidence="1 2" key="4">
    <citation type="journal article" date="2011" name="BMC Genomics">
        <title>RNA-Seq improves annotation of protein-coding genes in the cucumber genome.</title>
        <authorList>
            <person name="Li Z."/>
            <person name="Zhang Z."/>
            <person name="Yan P."/>
            <person name="Huang S."/>
            <person name="Fei Z."/>
            <person name="Lin K."/>
        </authorList>
    </citation>
    <scope>NUCLEOTIDE SEQUENCE [LARGE SCALE GENOMIC DNA]</scope>
    <source>
        <strain evidence="2">cv. 9930</strain>
    </source>
</reference>
<proteinExistence type="predicted"/>
<accession>A0A0A0KQ36</accession>
<evidence type="ECO:0000313" key="2">
    <source>
        <dbReference type="Proteomes" id="UP000029981"/>
    </source>
</evidence>
<reference evidence="1 2" key="3">
    <citation type="journal article" date="2010" name="BMC Genomics">
        <title>Transcriptome sequencing and comparative analysis of cucumber flowers with different sex types.</title>
        <authorList>
            <person name="Guo S."/>
            <person name="Zheng Y."/>
            <person name="Joung J.G."/>
            <person name="Liu S."/>
            <person name="Zhang Z."/>
            <person name="Crasta O.R."/>
            <person name="Sobral B.W."/>
            <person name="Xu Y."/>
            <person name="Huang S."/>
            <person name="Fei Z."/>
        </authorList>
    </citation>
    <scope>NUCLEOTIDE SEQUENCE [LARGE SCALE GENOMIC DNA]</scope>
    <source>
        <strain evidence="2">cv. 9930</strain>
    </source>
</reference>
<organism evidence="1 2">
    <name type="scientific">Cucumis sativus</name>
    <name type="common">Cucumber</name>
    <dbReference type="NCBI Taxonomy" id="3659"/>
    <lineage>
        <taxon>Eukaryota</taxon>
        <taxon>Viridiplantae</taxon>
        <taxon>Streptophyta</taxon>
        <taxon>Embryophyta</taxon>
        <taxon>Tracheophyta</taxon>
        <taxon>Spermatophyta</taxon>
        <taxon>Magnoliopsida</taxon>
        <taxon>eudicotyledons</taxon>
        <taxon>Gunneridae</taxon>
        <taxon>Pentapetalae</taxon>
        <taxon>rosids</taxon>
        <taxon>fabids</taxon>
        <taxon>Cucurbitales</taxon>
        <taxon>Cucurbitaceae</taxon>
        <taxon>Benincaseae</taxon>
        <taxon>Cucumis</taxon>
    </lineage>
</organism>
<dbReference type="Proteomes" id="UP000029981">
    <property type="component" value="Chromosome 5"/>
</dbReference>
<dbReference type="AlphaFoldDB" id="A0A0A0KQ36"/>
<protein>
    <submittedName>
        <fullName evidence="1">Uncharacterized protein</fullName>
    </submittedName>
</protein>
<dbReference type="EMBL" id="CM002926">
    <property type="protein sequence ID" value="KGN50487.1"/>
    <property type="molecule type" value="Genomic_DNA"/>
</dbReference>
<reference evidence="1 2" key="2">
    <citation type="journal article" date="2009" name="PLoS ONE">
        <title>An integrated genetic and cytogenetic map of the cucumber genome.</title>
        <authorList>
            <person name="Ren Y."/>
            <person name="Zhang Z."/>
            <person name="Liu J."/>
            <person name="Staub J.E."/>
            <person name="Han Y."/>
            <person name="Cheng Z."/>
            <person name="Li X."/>
            <person name="Lu J."/>
            <person name="Miao H."/>
            <person name="Kang H."/>
            <person name="Xie B."/>
            <person name="Gu X."/>
            <person name="Wang X."/>
            <person name="Du Y."/>
            <person name="Jin W."/>
            <person name="Huang S."/>
        </authorList>
    </citation>
    <scope>NUCLEOTIDE SEQUENCE [LARGE SCALE GENOMIC DNA]</scope>
    <source>
        <strain evidence="2">cv. 9930</strain>
    </source>
</reference>
<name>A0A0A0KQ36_CUCSA</name>
<reference evidence="1 2" key="1">
    <citation type="journal article" date="2009" name="Nat. Genet.">
        <title>The genome of the cucumber, Cucumis sativus L.</title>
        <authorList>
            <person name="Huang S."/>
            <person name="Li R."/>
            <person name="Zhang Z."/>
            <person name="Li L."/>
            <person name="Gu X."/>
            <person name="Fan W."/>
            <person name="Lucas W.J."/>
            <person name="Wang X."/>
            <person name="Xie B."/>
            <person name="Ni P."/>
            <person name="Ren Y."/>
            <person name="Zhu H."/>
            <person name="Li J."/>
            <person name="Lin K."/>
            <person name="Jin W."/>
            <person name="Fei Z."/>
            <person name="Li G."/>
            <person name="Staub J."/>
            <person name="Kilian A."/>
            <person name="van der Vossen E.A."/>
            <person name="Wu Y."/>
            <person name="Guo J."/>
            <person name="He J."/>
            <person name="Jia Z."/>
            <person name="Ren Y."/>
            <person name="Tian G."/>
            <person name="Lu Y."/>
            <person name="Ruan J."/>
            <person name="Qian W."/>
            <person name="Wang M."/>
            <person name="Huang Q."/>
            <person name="Li B."/>
            <person name="Xuan Z."/>
            <person name="Cao J."/>
            <person name="Asan"/>
            <person name="Wu Z."/>
            <person name="Zhang J."/>
            <person name="Cai Q."/>
            <person name="Bai Y."/>
            <person name="Zhao B."/>
            <person name="Han Y."/>
            <person name="Li Y."/>
            <person name="Li X."/>
            <person name="Wang S."/>
            <person name="Shi Q."/>
            <person name="Liu S."/>
            <person name="Cho W.K."/>
            <person name="Kim J.Y."/>
            <person name="Xu Y."/>
            <person name="Heller-Uszynska K."/>
            <person name="Miao H."/>
            <person name="Cheng Z."/>
            <person name="Zhang S."/>
            <person name="Wu J."/>
            <person name="Yang Y."/>
            <person name="Kang H."/>
            <person name="Li M."/>
            <person name="Liang H."/>
            <person name="Ren X."/>
            <person name="Shi Z."/>
            <person name="Wen M."/>
            <person name="Jian M."/>
            <person name="Yang H."/>
            <person name="Zhang G."/>
            <person name="Yang Z."/>
            <person name="Chen R."/>
            <person name="Liu S."/>
            <person name="Li J."/>
            <person name="Ma L."/>
            <person name="Liu H."/>
            <person name="Zhou Y."/>
            <person name="Zhao J."/>
            <person name="Fang X."/>
            <person name="Li G."/>
            <person name="Fang L."/>
            <person name="Li Y."/>
            <person name="Liu D."/>
            <person name="Zheng H."/>
            <person name="Zhang Y."/>
            <person name="Qin N."/>
            <person name="Li Z."/>
            <person name="Yang G."/>
            <person name="Yang S."/>
            <person name="Bolund L."/>
            <person name="Kristiansen K."/>
            <person name="Zheng H."/>
            <person name="Li S."/>
            <person name="Zhang X."/>
            <person name="Yang H."/>
            <person name="Wang J."/>
            <person name="Sun R."/>
            <person name="Zhang B."/>
            <person name="Jiang S."/>
            <person name="Wang J."/>
            <person name="Du Y."/>
            <person name="Li S."/>
        </authorList>
    </citation>
    <scope>NUCLEOTIDE SEQUENCE [LARGE SCALE GENOMIC DNA]</scope>
    <source>
        <strain evidence="2">cv. 9930</strain>
    </source>
</reference>
<evidence type="ECO:0000313" key="1">
    <source>
        <dbReference type="EMBL" id="KGN50487.1"/>
    </source>
</evidence>
<dbReference type="Gramene" id="KGN50487">
    <property type="protein sequence ID" value="KGN50487"/>
    <property type="gene ID" value="Csa_5G177070"/>
</dbReference>